<dbReference type="PANTHER" id="PTHR46115">
    <property type="entry name" value="THIOREDOXIN-LIKE PROTEIN 1"/>
    <property type="match status" value="1"/>
</dbReference>
<feature type="domain" description="Thioredoxin" evidence="2">
    <location>
        <begin position="213"/>
        <end position="342"/>
    </location>
</feature>
<name>H2KP33_CLOSI</name>
<dbReference type="SUPFAM" id="SSF52833">
    <property type="entry name" value="Thioredoxin-like"/>
    <property type="match status" value="2"/>
</dbReference>
<keyword evidence="1" id="KW-1015">Disulfide bond</keyword>
<keyword evidence="4" id="KW-1185">Reference proteome</keyword>
<dbReference type="Gene3D" id="3.40.30.10">
    <property type="entry name" value="Glutaredoxin"/>
    <property type="match status" value="2"/>
</dbReference>
<dbReference type="InterPro" id="IPR013766">
    <property type="entry name" value="Thioredoxin_domain"/>
</dbReference>
<reference key="2">
    <citation type="submission" date="2011-10" db="EMBL/GenBank/DDBJ databases">
        <title>The genome and transcriptome sequence of Clonorchis sinensis provide insights into the carcinogenic liver fluke.</title>
        <authorList>
            <person name="Wang X."/>
            <person name="Huang Y."/>
            <person name="Chen W."/>
            <person name="Liu H."/>
            <person name="Guo L."/>
            <person name="Chen Y."/>
            <person name="Luo F."/>
            <person name="Zhou W."/>
            <person name="Sun J."/>
            <person name="Mao Q."/>
            <person name="Liang P."/>
            <person name="Zhou C."/>
            <person name="Tian Y."/>
            <person name="Men J."/>
            <person name="Lv X."/>
            <person name="Huang L."/>
            <person name="Zhou J."/>
            <person name="Hu Y."/>
            <person name="Li R."/>
            <person name="Zhang F."/>
            <person name="Lei H."/>
            <person name="Li X."/>
            <person name="Hu X."/>
            <person name="Liang C."/>
            <person name="Xu J."/>
            <person name="Wu Z."/>
            <person name="Yu X."/>
        </authorList>
    </citation>
    <scope>NUCLEOTIDE SEQUENCE</scope>
    <source>
        <strain>Henan</strain>
    </source>
</reference>
<evidence type="ECO:0000256" key="1">
    <source>
        <dbReference type="ARBA" id="ARBA00023157"/>
    </source>
</evidence>
<gene>
    <name evidence="3" type="ORF">CLF_101275</name>
</gene>
<reference evidence="3" key="1">
    <citation type="journal article" date="2011" name="Genome Biol.">
        <title>The draft genome of the carcinogenic human liver fluke Clonorchis sinensis.</title>
        <authorList>
            <person name="Wang X."/>
            <person name="Chen W."/>
            <person name="Huang Y."/>
            <person name="Sun J."/>
            <person name="Men J."/>
            <person name="Liu H."/>
            <person name="Luo F."/>
            <person name="Guo L."/>
            <person name="Lv X."/>
            <person name="Deng C."/>
            <person name="Zhou C."/>
            <person name="Fan Y."/>
            <person name="Li X."/>
            <person name="Huang L."/>
            <person name="Hu Y."/>
            <person name="Liang C."/>
            <person name="Hu X."/>
            <person name="Xu J."/>
            <person name="Yu X."/>
        </authorList>
    </citation>
    <scope>NUCLEOTIDE SEQUENCE [LARGE SCALE GENOMIC DNA]</scope>
    <source>
        <strain evidence="3">Henan</strain>
    </source>
</reference>
<organism evidence="3 4">
    <name type="scientific">Clonorchis sinensis</name>
    <name type="common">Chinese liver fluke</name>
    <dbReference type="NCBI Taxonomy" id="79923"/>
    <lineage>
        <taxon>Eukaryota</taxon>
        <taxon>Metazoa</taxon>
        <taxon>Spiralia</taxon>
        <taxon>Lophotrochozoa</taxon>
        <taxon>Platyhelminthes</taxon>
        <taxon>Trematoda</taxon>
        <taxon>Digenea</taxon>
        <taxon>Opisthorchiida</taxon>
        <taxon>Opisthorchiata</taxon>
        <taxon>Opisthorchiidae</taxon>
        <taxon>Clonorchis</taxon>
    </lineage>
</organism>
<protein>
    <submittedName>
        <fullName evidence="3">Peptide-N(4)-(N-acetyl-beta-glucosaminyl) asparagine amidase</fullName>
    </submittedName>
</protein>
<proteinExistence type="predicted"/>
<evidence type="ECO:0000259" key="2">
    <source>
        <dbReference type="PROSITE" id="PS51352"/>
    </source>
</evidence>
<dbReference type="AlphaFoldDB" id="H2KP33"/>
<evidence type="ECO:0000313" key="4">
    <source>
        <dbReference type="Proteomes" id="UP000008909"/>
    </source>
</evidence>
<dbReference type="PROSITE" id="PS51352">
    <property type="entry name" value="THIOREDOXIN_2"/>
    <property type="match status" value="1"/>
</dbReference>
<dbReference type="InterPro" id="IPR036249">
    <property type="entry name" value="Thioredoxin-like_sf"/>
</dbReference>
<dbReference type="CDD" id="cd02947">
    <property type="entry name" value="TRX_family"/>
    <property type="match status" value="2"/>
</dbReference>
<dbReference type="Pfam" id="PF00085">
    <property type="entry name" value="Thioredoxin"/>
    <property type="match status" value="2"/>
</dbReference>
<dbReference type="EMBL" id="DF142874">
    <property type="protein sequence ID" value="GAA38111.2"/>
    <property type="molecule type" value="Genomic_DNA"/>
</dbReference>
<accession>H2KP33</accession>
<sequence length="372" mass="42938">ASIYVLYELRDFVVSRFMVRLLNSAFRKISATELLVRITSHPDCSNMEGDRPNPGGNETDDVIVLRRLMVARETLTREQQGDQKIKSVKSQDEITKEVARNKDKLIVLFFHTSGYKPFEKLEEKLAKIEADDNGVVFLNVDVTAHTQLMYEYNIKSNPTFIFLKNGAQVHSYTQMDEAAIIDLVNKYKEKTQKQGPKNNVSKDEHKPINTQVIPVLFDYPDKKVRKIDSKKQLDAITKRNANKLIIIDFYTAWCNPCKILAPVYEKLSAEFQSVVFLKVDGDASKVASELGTADKYPRKHSFWKYKPSIRKRRTDLHSSMRFQWGTPHLIEEFGQMLSMFEDPFPIESKGNAQLCYGVCRTRRTDQFFGKTK</sequence>
<feature type="non-terminal residue" evidence="3">
    <location>
        <position position="1"/>
    </location>
</feature>
<evidence type="ECO:0000313" key="3">
    <source>
        <dbReference type="EMBL" id="GAA38111.2"/>
    </source>
</evidence>
<dbReference type="Proteomes" id="UP000008909">
    <property type="component" value="Unassembled WGS sequence"/>
</dbReference>